<reference evidence="3" key="1">
    <citation type="journal article" date="2016" name="Sci. Rep.">
        <title>Molecular characterization of firefly nuptial gifts: a multi-omics approach sheds light on postcopulatory sexual selection.</title>
        <authorList>
            <person name="Al-Wathiqui N."/>
            <person name="Fallon T.R."/>
            <person name="South A."/>
            <person name="Weng J.K."/>
            <person name="Lewis S.M."/>
        </authorList>
    </citation>
    <scope>NUCLEOTIDE SEQUENCE</scope>
</reference>
<evidence type="ECO:0000313" key="3">
    <source>
        <dbReference type="EMBL" id="JAV91352.1"/>
    </source>
</evidence>
<dbReference type="OrthoDB" id="6756739at2759"/>
<sequence length="401" mass="46601">MRVIILTAIIHYTMAGYNSPCEIEGVSKTDWLNGKRLKMKVPDNQEFAFVQFNTQHIIGISKLESTYLNATYADNTLYLFPNQNFKSFEEDYKSYGTPVIEVVITFKCLNDTSEAITIQAVVEDVNDNAPVFSEEVYEYHFEMAIPENYLLTHILPISAIDSDFTNDDIFFTMEFNMKFRLQYKGRPKYYNDRFFTSLQALMEIRAPFYEEFTLIATDSGSPPRQSKARLIISVSSNTSQSSYHSKPFFSKPVYLAQYSSNDLHLQEPIQLENAESLVLMQRSLRDYFQIEMNSEQRGLVKTLRPLPKTLVKSRKFVVVEMEVVNQAFQSLDSAALLIRFQDNCEDDDLHSHCLKLWNLYGTTWWFLLLYAALIATTLILNRGILIRRLRFNRRSSILIPH</sequence>
<dbReference type="SUPFAM" id="SSF49313">
    <property type="entry name" value="Cadherin-like"/>
    <property type="match status" value="1"/>
</dbReference>
<accession>A0A1Y1N0C1</accession>
<evidence type="ECO:0000256" key="1">
    <source>
        <dbReference type="SAM" id="Phobius"/>
    </source>
</evidence>
<dbReference type="GO" id="GO:0005509">
    <property type="term" value="F:calcium ion binding"/>
    <property type="evidence" value="ECO:0007669"/>
    <property type="project" value="InterPro"/>
</dbReference>
<dbReference type="Proteomes" id="UP000327044">
    <property type="component" value="Unassembled WGS sequence"/>
</dbReference>
<reference evidence="4" key="3">
    <citation type="submission" date="2019-08" db="EMBL/GenBank/DDBJ databases">
        <authorList>
            <consortium name="Photinus pyralis genome working group"/>
            <person name="Fallon T.R."/>
            <person name="Sander Lower S.E."/>
            <person name="Weng J.-K."/>
        </authorList>
    </citation>
    <scope>NUCLEOTIDE SEQUENCE</scope>
    <source>
        <strain evidence="4">1611_PpyrPB1</strain>
        <tissue evidence="4">Whole body</tissue>
    </source>
</reference>
<dbReference type="AlphaFoldDB" id="A0A1Y1N0C1"/>
<gene>
    <name evidence="4" type="ORF">PPYR_10346</name>
</gene>
<keyword evidence="5" id="KW-1185">Reference proteome</keyword>
<proteinExistence type="predicted"/>
<feature type="transmembrane region" description="Helical" evidence="1">
    <location>
        <begin position="364"/>
        <end position="385"/>
    </location>
</feature>
<organism evidence="3">
    <name type="scientific">Photinus pyralis</name>
    <name type="common">Common eastern firefly</name>
    <name type="synonym">Lampyris pyralis</name>
    <dbReference type="NCBI Taxonomy" id="7054"/>
    <lineage>
        <taxon>Eukaryota</taxon>
        <taxon>Metazoa</taxon>
        <taxon>Ecdysozoa</taxon>
        <taxon>Arthropoda</taxon>
        <taxon>Hexapoda</taxon>
        <taxon>Insecta</taxon>
        <taxon>Pterygota</taxon>
        <taxon>Neoptera</taxon>
        <taxon>Endopterygota</taxon>
        <taxon>Coleoptera</taxon>
        <taxon>Polyphaga</taxon>
        <taxon>Elateriformia</taxon>
        <taxon>Elateroidea</taxon>
        <taxon>Lampyridae</taxon>
        <taxon>Lampyrinae</taxon>
        <taxon>Photinus</taxon>
    </lineage>
</organism>
<dbReference type="EMBL" id="VVIM01000007">
    <property type="protein sequence ID" value="KAB0796285.1"/>
    <property type="molecule type" value="Genomic_DNA"/>
</dbReference>
<feature type="chain" id="PRO_5036029918" description="Cadherin domain-containing protein" evidence="2">
    <location>
        <begin position="16"/>
        <end position="401"/>
    </location>
</feature>
<feature type="signal peptide" evidence="2">
    <location>
        <begin position="1"/>
        <end position="15"/>
    </location>
</feature>
<keyword evidence="2" id="KW-0732">Signal</keyword>
<evidence type="ECO:0008006" key="6">
    <source>
        <dbReference type="Google" id="ProtNLM"/>
    </source>
</evidence>
<dbReference type="InterPro" id="IPR015919">
    <property type="entry name" value="Cadherin-like_sf"/>
</dbReference>
<dbReference type="GO" id="GO:0016020">
    <property type="term" value="C:membrane"/>
    <property type="evidence" value="ECO:0007669"/>
    <property type="project" value="InterPro"/>
</dbReference>
<keyword evidence="1" id="KW-1133">Transmembrane helix</keyword>
<evidence type="ECO:0000313" key="5">
    <source>
        <dbReference type="Proteomes" id="UP000327044"/>
    </source>
</evidence>
<dbReference type="InParanoid" id="A0A1Y1N0C1"/>
<keyword evidence="1" id="KW-0812">Transmembrane</keyword>
<protein>
    <recommendedName>
        <fullName evidence="6">Cadherin domain-containing protein</fullName>
    </recommendedName>
</protein>
<keyword evidence="1" id="KW-0472">Membrane</keyword>
<dbReference type="Gene3D" id="2.60.40.60">
    <property type="entry name" value="Cadherins"/>
    <property type="match status" value="1"/>
</dbReference>
<dbReference type="EMBL" id="GEZM01016167">
    <property type="protein sequence ID" value="JAV91352.1"/>
    <property type="molecule type" value="Transcribed_RNA"/>
</dbReference>
<name>A0A1Y1N0C1_PHOPY</name>
<evidence type="ECO:0000256" key="2">
    <source>
        <dbReference type="SAM" id="SignalP"/>
    </source>
</evidence>
<evidence type="ECO:0000313" key="4">
    <source>
        <dbReference type="EMBL" id="KAB0796285.1"/>
    </source>
</evidence>
<reference evidence="4 5" key="2">
    <citation type="journal article" date="2018" name="Elife">
        <title>Firefly genomes illuminate parallel origins of bioluminescence in beetles.</title>
        <authorList>
            <person name="Fallon T.R."/>
            <person name="Lower S.E."/>
            <person name="Chang C.H."/>
            <person name="Bessho-Uehara M."/>
            <person name="Martin G.J."/>
            <person name="Bewick A.J."/>
            <person name="Behringer M."/>
            <person name="Debat H.J."/>
            <person name="Wong I."/>
            <person name="Day J.C."/>
            <person name="Suvorov A."/>
            <person name="Silva C.J."/>
            <person name="Stanger-Hall K.F."/>
            <person name="Hall D.W."/>
            <person name="Schmitz R.J."/>
            <person name="Nelson D.R."/>
            <person name="Lewis S.M."/>
            <person name="Shigenobu S."/>
            <person name="Bybee S.M."/>
            <person name="Larracuente A.M."/>
            <person name="Oba Y."/>
            <person name="Weng J.K."/>
        </authorList>
    </citation>
    <scope>NUCLEOTIDE SEQUENCE [LARGE SCALE GENOMIC DNA]</scope>
    <source>
        <strain evidence="4">1611_PpyrPB1</strain>
        <tissue evidence="4">Whole body</tissue>
    </source>
</reference>